<proteinExistence type="predicted"/>
<sequence length="190" mass="21369">MKNLIIIPFLATFISLKAQQQIVYSGQITLKKDRVFQSQSHTVVIAGKKVTINQASFREVSFDGKSYQVSDDRVNLDGKRMATWSEDKIAIADKIYSYHYDKQNTEWVYSQDTTAVLTTKYHNHDAGNSEVTINIIHPMDEAAVELLSVMLLTKEGEKLKRKSTSPIWPMIGVATGLALVRLAMQSADDD</sequence>
<comment type="caution">
    <text evidence="1">The sequence shown here is derived from an EMBL/GenBank/DDBJ whole genome shotgun (WGS) entry which is preliminary data.</text>
</comment>
<dbReference type="EMBL" id="JAHESF010000007">
    <property type="protein sequence ID" value="MBT1697134.1"/>
    <property type="molecule type" value="Genomic_DNA"/>
</dbReference>
<reference evidence="1 2" key="1">
    <citation type="submission" date="2021-05" db="EMBL/GenBank/DDBJ databases">
        <title>A Polyphasic approach of four new species of the genus Ohtaekwangia: Ohtaekwangia histidinii sp. nov., Ohtaekwangia cretensis sp. nov., Ohtaekwangia indiensis sp. nov., Ohtaekwangia reichenbachii sp. nov. from diverse environment.</title>
        <authorList>
            <person name="Octaviana S."/>
        </authorList>
    </citation>
    <scope>NUCLEOTIDE SEQUENCE [LARGE SCALE GENOMIC DNA]</scope>
    <source>
        <strain evidence="1 2">PWU4</strain>
    </source>
</reference>
<dbReference type="RefSeq" id="WP_254162889.1">
    <property type="nucleotide sequence ID" value="NZ_JAHESF010000007.1"/>
</dbReference>
<accession>A0AAP2GIL1</accession>
<evidence type="ECO:0000313" key="1">
    <source>
        <dbReference type="EMBL" id="MBT1697134.1"/>
    </source>
</evidence>
<organism evidence="1 2">
    <name type="scientific">Chryseosolibacter histidini</name>
    <dbReference type="NCBI Taxonomy" id="2782349"/>
    <lineage>
        <taxon>Bacteria</taxon>
        <taxon>Pseudomonadati</taxon>
        <taxon>Bacteroidota</taxon>
        <taxon>Cytophagia</taxon>
        <taxon>Cytophagales</taxon>
        <taxon>Chryseotaleaceae</taxon>
        <taxon>Chryseosolibacter</taxon>
    </lineage>
</organism>
<dbReference type="AlphaFoldDB" id="A0AAP2GIL1"/>
<protein>
    <submittedName>
        <fullName evidence="1">Uncharacterized protein</fullName>
    </submittedName>
</protein>
<dbReference type="Proteomes" id="UP001319200">
    <property type="component" value="Unassembled WGS sequence"/>
</dbReference>
<gene>
    <name evidence="1" type="ORF">KK083_09625</name>
</gene>
<evidence type="ECO:0000313" key="2">
    <source>
        <dbReference type="Proteomes" id="UP001319200"/>
    </source>
</evidence>
<name>A0AAP2GIL1_9BACT</name>
<keyword evidence="2" id="KW-1185">Reference proteome</keyword>